<reference evidence="1" key="1">
    <citation type="journal article" date="2014" name="Front. Microbiol.">
        <title>High frequency of phylogenetically diverse reductive dehalogenase-homologous genes in deep subseafloor sedimentary metagenomes.</title>
        <authorList>
            <person name="Kawai M."/>
            <person name="Futagami T."/>
            <person name="Toyoda A."/>
            <person name="Takaki Y."/>
            <person name="Nishi S."/>
            <person name="Hori S."/>
            <person name="Arai W."/>
            <person name="Tsubouchi T."/>
            <person name="Morono Y."/>
            <person name="Uchiyama I."/>
            <person name="Ito T."/>
            <person name="Fujiyama A."/>
            <person name="Inagaki F."/>
            <person name="Takami H."/>
        </authorList>
    </citation>
    <scope>NUCLEOTIDE SEQUENCE</scope>
    <source>
        <strain evidence="1">Expedition CK06-06</strain>
    </source>
</reference>
<feature type="non-terminal residue" evidence="1">
    <location>
        <position position="1"/>
    </location>
</feature>
<comment type="caution">
    <text evidence="1">The sequence shown here is derived from an EMBL/GenBank/DDBJ whole genome shotgun (WGS) entry which is preliminary data.</text>
</comment>
<proteinExistence type="predicted"/>
<evidence type="ECO:0000313" key="1">
    <source>
        <dbReference type="EMBL" id="GAI03895.1"/>
    </source>
</evidence>
<sequence>YLYVFFEIPSKECLIIPHKYGSKWCLNCQNYIPDDLDIQGEYLPKGTYASSGVCEVTDTRRRDGWACGEWTPKEAEE</sequence>
<dbReference type="AlphaFoldDB" id="X1LNC6"/>
<organism evidence="1">
    <name type="scientific">marine sediment metagenome</name>
    <dbReference type="NCBI Taxonomy" id="412755"/>
    <lineage>
        <taxon>unclassified sequences</taxon>
        <taxon>metagenomes</taxon>
        <taxon>ecological metagenomes</taxon>
    </lineage>
</organism>
<protein>
    <submittedName>
        <fullName evidence="1">Uncharacterized protein</fullName>
    </submittedName>
</protein>
<dbReference type="EMBL" id="BARV01005813">
    <property type="protein sequence ID" value="GAI03895.1"/>
    <property type="molecule type" value="Genomic_DNA"/>
</dbReference>
<accession>X1LNC6</accession>
<name>X1LNC6_9ZZZZ</name>
<gene>
    <name evidence="1" type="ORF">S06H3_11819</name>
</gene>